<proteinExistence type="predicted"/>
<reference evidence="1" key="1">
    <citation type="submission" date="2021-01" db="EMBL/GenBank/DDBJ databases">
        <title>Whole genome shotgun sequence of Virgisporangium aurantiacum NBRC 16421.</title>
        <authorList>
            <person name="Komaki H."/>
            <person name="Tamura T."/>
        </authorList>
    </citation>
    <scope>NUCLEOTIDE SEQUENCE</scope>
    <source>
        <strain evidence="1">NBRC 16421</strain>
    </source>
</reference>
<dbReference type="AlphaFoldDB" id="A0A8J3Z1U8"/>
<dbReference type="EMBL" id="BOPG01000008">
    <property type="protein sequence ID" value="GIJ53630.1"/>
    <property type="molecule type" value="Genomic_DNA"/>
</dbReference>
<sequence length="230" mass="25169">MTDFDTADLDVSVEAWALTFVEPGGPAPDRLPPSWRPVLEAADPGTRRDAALALWNPDLLALIPQFADALRHHFLDVRVGVTDEGIPALAYVAPGLSPGEFHVWVGYAPEAFGEEPQFWSSFAPPLQTFLRTVHAGFTCETRTSFGPCRPAYMETVAEQADSPDGIPGWEDEVDIPSTRLLIITEDGGILHYCVSPDLRPDQLALVEPGEAEPVDLGPALDKLLMWRLEN</sequence>
<evidence type="ECO:0000313" key="1">
    <source>
        <dbReference type="EMBL" id="GIJ53630.1"/>
    </source>
</evidence>
<evidence type="ECO:0000313" key="2">
    <source>
        <dbReference type="Proteomes" id="UP000612585"/>
    </source>
</evidence>
<dbReference type="Proteomes" id="UP000612585">
    <property type="component" value="Unassembled WGS sequence"/>
</dbReference>
<accession>A0A8J3Z1U8</accession>
<comment type="caution">
    <text evidence="1">The sequence shown here is derived from an EMBL/GenBank/DDBJ whole genome shotgun (WGS) entry which is preliminary data.</text>
</comment>
<keyword evidence="2" id="KW-1185">Reference proteome</keyword>
<protein>
    <submittedName>
        <fullName evidence="1">Uncharacterized protein</fullName>
    </submittedName>
</protein>
<organism evidence="1 2">
    <name type="scientific">Virgisporangium aurantiacum</name>
    <dbReference type="NCBI Taxonomy" id="175570"/>
    <lineage>
        <taxon>Bacteria</taxon>
        <taxon>Bacillati</taxon>
        <taxon>Actinomycetota</taxon>
        <taxon>Actinomycetes</taxon>
        <taxon>Micromonosporales</taxon>
        <taxon>Micromonosporaceae</taxon>
        <taxon>Virgisporangium</taxon>
    </lineage>
</organism>
<name>A0A8J3Z1U8_9ACTN</name>
<gene>
    <name evidence="1" type="ORF">Vau01_011460</name>
</gene>
<dbReference type="RefSeq" id="WP_203988077.1">
    <property type="nucleotide sequence ID" value="NZ_BOPG01000008.1"/>
</dbReference>